<evidence type="ECO:0000259" key="1">
    <source>
        <dbReference type="PROSITE" id="PS50076"/>
    </source>
</evidence>
<feature type="domain" description="J" evidence="1">
    <location>
        <begin position="70"/>
        <end position="140"/>
    </location>
</feature>
<dbReference type="Gene3D" id="3.30.70.20">
    <property type="match status" value="1"/>
</dbReference>
<dbReference type="SMART" id="SM00271">
    <property type="entry name" value="DnaJ"/>
    <property type="match status" value="1"/>
</dbReference>
<proteinExistence type="predicted"/>
<sequence length="270" mass="30435">MGCLFPCNKTVPAPPFRKTVNNNFPSTYSFPWSIGPQTLKNPLCFPSPSTSPFTVSCRERIGDELLSISAAYAVLGVQPNCSVTELKSAFRAKVKQFHPDVRKDRENSDTMIRRVILAYEMLSNYSKSEIIERECLDPFEEPECEAFDLFVNEVICVGKGCPYSCVERAPHAFTFDSSTGTARSTSQGHGEDYQVQLAVGQCPRSCIHYVTPSQRIILEELLHSILNVPYDSSAEADLLYSLIVKAKFENNRYQKPKKQPKVSTQHVDWF</sequence>
<dbReference type="CDD" id="cd06257">
    <property type="entry name" value="DnaJ"/>
    <property type="match status" value="1"/>
</dbReference>
<dbReference type="PANTHER" id="PTHR45295">
    <property type="entry name" value="CHAPERONE PROTEIN DNAJ C76, CHLOROPLASTIC"/>
    <property type="match status" value="1"/>
</dbReference>
<keyword evidence="3" id="KW-1185">Reference proteome</keyword>
<dbReference type="SUPFAM" id="SSF46565">
    <property type="entry name" value="Chaperone J-domain"/>
    <property type="match status" value="1"/>
</dbReference>
<dbReference type="InterPro" id="IPR036869">
    <property type="entry name" value="J_dom_sf"/>
</dbReference>
<accession>A0A5J5BTL3</accession>
<name>A0A5J5BTL3_9ASTE</name>
<evidence type="ECO:0000313" key="3">
    <source>
        <dbReference type="Proteomes" id="UP000325577"/>
    </source>
</evidence>
<dbReference type="PROSITE" id="PS50076">
    <property type="entry name" value="DNAJ_2"/>
    <property type="match status" value="1"/>
</dbReference>
<dbReference type="Pfam" id="PF00226">
    <property type="entry name" value="DnaJ"/>
    <property type="match status" value="1"/>
</dbReference>
<dbReference type="PRINTS" id="PR00625">
    <property type="entry name" value="JDOMAIN"/>
</dbReference>
<dbReference type="Gene3D" id="1.10.287.110">
    <property type="entry name" value="DnaJ domain"/>
    <property type="match status" value="1"/>
</dbReference>
<gene>
    <name evidence="2" type="ORF">F0562_019891</name>
</gene>
<dbReference type="OrthoDB" id="10250354at2759"/>
<dbReference type="Proteomes" id="UP000325577">
    <property type="component" value="Linkage Group LG10"/>
</dbReference>
<dbReference type="AlphaFoldDB" id="A0A5J5BTL3"/>
<evidence type="ECO:0000313" key="2">
    <source>
        <dbReference type="EMBL" id="KAA8545107.1"/>
    </source>
</evidence>
<reference evidence="2 3" key="1">
    <citation type="submission" date="2019-09" db="EMBL/GenBank/DDBJ databases">
        <title>A chromosome-level genome assembly of the Chinese tupelo Nyssa sinensis.</title>
        <authorList>
            <person name="Yang X."/>
            <person name="Kang M."/>
            <person name="Yang Y."/>
            <person name="Xiong H."/>
            <person name="Wang M."/>
            <person name="Zhang Z."/>
            <person name="Wang Z."/>
            <person name="Wu H."/>
            <person name="Ma T."/>
            <person name="Liu J."/>
            <person name="Xi Z."/>
        </authorList>
    </citation>
    <scope>NUCLEOTIDE SEQUENCE [LARGE SCALE GENOMIC DNA]</scope>
    <source>
        <strain evidence="2">J267</strain>
        <tissue evidence="2">Leaf</tissue>
    </source>
</reference>
<protein>
    <recommendedName>
        <fullName evidence="1">J domain-containing protein</fullName>
    </recommendedName>
</protein>
<dbReference type="PANTHER" id="PTHR45295:SF3">
    <property type="entry name" value="CHAPERONE DNAJ-DOMAIN SUPERFAMILY PROTEIN"/>
    <property type="match status" value="1"/>
</dbReference>
<dbReference type="InterPro" id="IPR001623">
    <property type="entry name" value="DnaJ_domain"/>
</dbReference>
<dbReference type="EMBL" id="CM018033">
    <property type="protein sequence ID" value="KAA8545107.1"/>
    <property type="molecule type" value="Genomic_DNA"/>
</dbReference>
<organism evidence="2 3">
    <name type="scientific">Nyssa sinensis</name>
    <dbReference type="NCBI Taxonomy" id="561372"/>
    <lineage>
        <taxon>Eukaryota</taxon>
        <taxon>Viridiplantae</taxon>
        <taxon>Streptophyta</taxon>
        <taxon>Embryophyta</taxon>
        <taxon>Tracheophyta</taxon>
        <taxon>Spermatophyta</taxon>
        <taxon>Magnoliopsida</taxon>
        <taxon>eudicotyledons</taxon>
        <taxon>Gunneridae</taxon>
        <taxon>Pentapetalae</taxon>
        <taxon>asterids</taxon>
        <taxon>Cornales</taxon>
        <taxon>Nyssaceae</taxon>
        <taxon>Nyssa</taxon>
    </lineage>
</organism>